<evidence type="ECO:0000313" key="12">
    <source>
        <dbReference type="Proteomes" id="UP000623687"/>
    </source>
</evidence>
<organism evidence="11 12">
    <name type="scientific">Pleurotus ostreatus</name>
    <name type="common">Oyster mushroom</name>
    <name type="synonym">White-rot fungus</name>
    <dbReference type="NCBI Taxonomy" id="5322"/>
    <lineage>
        <taxon>Eukaryota</taxon>
        <taxon>Fungi</taxon>
        <taxon>Dikarya</taxon>
        <taxon>Basidiomycota</taxon>
        <taxon>Agaricomycotina</taxon>
        <taxon>Agaricomycetes</taxon>
        <taxon>Agaricomycetidae</taxon>
        <taxon>Agaricales</taxon>
        <taxon>Pleurotineae</taxon>
        <taxon>Pleurotaceae</taxon>
        <taxon>Pleurotus</taxon>
    </lineage>
</organism>
<dbReference type="InterPro" id="IPR039766">
    <property type="entry name" value="Vps53"/>
</dbReference>
<gene>
    <name evidence="11" type="primary">VPS53</name>
    <name evidence="11" type="ORF">PC9H_007288</name>
</gene>
<feature type="region of interest" description="Disordered" evidence="8">
    <location>
        <begin position="397"/>
        <end position="427"/>
    </location>
</feature>
<feature type="domain" description="Vps53 C-terminal" evidence="10">
    <location>
        <begin position="639"/>
        <end position="718"/>
    </location>
</feature>
<keyword evidence="7" id="KW-0175">Coiled coil</keyword>
<evidence type="ECO:0000259" key="10">
    <source>
        <dbReference type="Pfam" id="PF16854"/>
    </source>
</evidence>
<accession>A0A8H6ZTU0</accession>
<dbReference type="GO" id="GO:0010008">
    <property type="term" value="C:endosome membrane"/>
    <property type="evidence" value="ECO:0007669"/>
    <property type="project" value="UniProtKB-SubCell"/>
</dbReference>
<dbReference type="PANTHER" id="PTHR12820">
    <property type="entry name" value="VACUOLAR SORTING PROTEIN 53"/>
    <property type="match status" value="1"/>
</dbReference>
<reference evidence="11" key="1">
    <citation type="submission" date="2019-07" db="EMBL/GenBank/DDBJ databases">
        <authorList>
            <person name="Palmer J.M."/>
        </authorList>
    </citation>
    <scope>NUCLEOTIDE SEQUENCE</scope>
    <source>
        <strain evidence="11">PC9</strain>
    </source>
</reference>
<dbReference type="EMBL" id="JACETU010000005">
    <property type="protein sequence ID" value="KAF7428069.1"/>
    <property type="molecule type" value="Genomic_DNA"/>
</dbReference>
<evidence type="ECO:0000259" key="9">
    <source>
        <dbReference type="Pfam" id="PF04100"/>
    </source>
</evidence>
<evidence type="ECO:0000313" key="11">
    <source>
        <dbReference type="EMBL" id="KAF7428069.1"/>
    </source>
</evidence>
<sequence length="836" mass="92937">MTTQHAGLPAEVILSINRILEISPTEAEDALDELSDEFNATTTLNTYFPDEASLAQVESIQARLAEQQQRLQDEIHSLRAELKANQDPGRMHLIQEMISDLLGQMSRIREKATESEAVVRNVTKDIQVLDLAKKNLITSMTTLKRLQMLVNALSQLEDLIKERQYGDIAQTLSAVKQISSTFKPFSSIHRIAQILKRIQEVQGELRGMIDADFDTFYMQDPAKPMKGSVIADACLVVDVLGNDVRYHIIDRYVGLELKEYRRIFRATDEAGQLDNISRRFAWFRRLLQTHEVEQGRVFPAEWKVGWHLLAKFSEVTRDDLTSLLSKAHSSLTVTSLLEYLQTTTEFEATMAKKWGAPFKEILDIASGSRTPQLISTAFDSHMSIFVDAQDKAISDMLAPHRNSKNRKAQPRPSLEAEEPEEPTSTVLPSSTDLFYFYRQSLEQCAKLSTGQPLFDLCTVLKKWLKIYAEDVLTAPKRLAVQTRRSMDSRVGADELKQACLLINTADYCHGTASELEDTIRQKINEEFKEKISLQAEMDIFLGVVSAAIVVQLKELEAVCDSSFGALVRTSWPSMNQVSGTSAYVGELINSVEQCLAIIKPRIEQKKYLRNLFDKTSSLILAKFTNALVKSRPLGEIGAEQLLIDLQIIKASLLKLPGDDLITSSYTKALNKNTTQLEALLKVIVTPADPPEGFILNYTLLIGDASFSNFQKILDLKGTPKAEQNDLLDSFVTVTSTKELESTSFLSSLDMEPSSSNQGQLMHDPTSPGLGGRVSFPQVVGAAMSAANIGSDSLLAGLVSPPMSGPPTGEGREQKREVFSGFGRFVSFGRRNSQAPP</sequence>
<evidence type="ECO:0000256" key="1">
    <source>
        <dbReference type="ARBA" id="ARBA00004150"/>
    </source>
</evidence>
<protein>
    <submittedName>
        <fullName evidence="11">Vacuolar protein sorting-associated protein 53</fullName>
    </submittedName>
</protein>
<dbReference type="InterPro" id="IPR007234">
    <property type="entry name" value="Vps53_N"/>
</dbReference>
<keyword evidence="4" id="KW-0967">Endosome</keyword>
<dbReference type="Pfam" id="PF16854">
    <property type="entry name" value="VPS53_C"/>
    <property type="match status" value="1"/>
</dbReference>
<dbReference type="VEuPathDB" id="FungiDB:PC9H_007288"/>
<comment type="similarity">
    <text evidence="3">Belongs to the VPS53 family.</text>
</comment>
<comment type="subcellular location">
    <subcellularLocation>
        <location evidence="2">Endosome membrane</location>
        <topology evidence="2">Peripheral membrane protein</topology>
    </subcellularLocation>
    <subcellularLocation>
        <location evidence="1">Golgi apparatus</location>
        <location evidence="1">trans-Golgi network membrane</location>
        <topology evidence="1">Peripheral membrane protein</topology>
    </subcellularLocation>
</comment>
<comment type="caution">
    <text evidence="11">The sequence shown here is derived from an EMBL/GenBank/DDBJ whole genome shotgun (WGS) entry which is preliminary data.</text>
</comment>
<dbReference type="AlphaFoldDB" id="A0A8H6ZTU0"/>
<dbReference type="GO" id="GO:0042147">
    <property type="term" value="P:retrograde transport, endosome to Golgi"/>
    <property type="evidence" value="ECO:0007669"/>
    <property type="project" value="InterPro"/>
</dbReference>
<name>A0A8H6ZTU0_PLEOS</name>
<feature type="compositionally biased region" description="Polar residues" evidence="8">
    <location>
        <begin position="744"/>
        <end position="759"/>
    </location>
</feature>
<keyword evidence="6" id="KW-0472">Membrane</keyword>
<dbReference type="RefSeq" id="XP_036630441.1">
    <property type="nucleotide sequence ID" value="XM_036776821.1"/>
</dbReference>
<keyword evidence="5" id="KW-0333">Golgi apparatus</keyword>
<dbReference type="InterPro" id="IPR038260">
    <property type="entry name" value="Vps53_C_sf"/>
</dbReference>
<dbReference type="GO" id="GO:0000938">
    <property type="term" value="C:GARP complex"/>
    <property type="evidence" value="ECO:0007669"/>
    <property type="project" value="InterPro"/>
</dbReference>
<evidence type="ECO:0000256" key="4">
    <source>
        <dbReference type="ARBA" id="ARBA00022753"/>
    </source>
</evidence>
<proteinExistence type="inferred from homology"/>
<evidence type="ECO:0000256" key="3">
    <source>
        <dbReference type="ARBA" id="ARBA00008628"/>
    </source>
</evidence>
<dbReference type="OrthoDB" id="10261632at2759"/>
<feature type="domain" description="Vps53 N-terminal" evidence="9">
    <location>
        <begin position="37"/>
        <end position="397"/>
    </location>
</feature>
<feature type="coiled-coil region" evidence="7">
    <location>
        <begin position="54"/>
        <end position="81"/>
    </location>
</feature>
<evidence type="ECO:0000256" key="8">
    <source>
        <dbReference type="SAM" id="MobiDB-lite"/>
    </source>
</evidence>
<dbReference type="Gene3D" id="1.10.357.110">
    <property type="entry name" value="Vacuolar protein sorting-associated protein 53, C-terminus"/>
    <property type="match status" value="1"/>
</dbReference>
<dbReference type="Pfam" id="PF04100">
    <property type="entry name" value="Vps53_N"/>
    <property type="match status" value="1"/>
</dbReference>
<dbReference type="GO" id="GO:0005829">
    <property type="term" value="C:cytosol"/>
    <property type="evidence" value="ECO:0007669"/>
    <property type="project" value="GOC"/>
</dbReference>
<evidence type="ECO:0000256" key="7">
    <source>
        <dbReference type="SAM" id="Coils"/>
    </source>
</evidence>
<dbReference type="GeneID" id="59377106"/>
<evidence type="ECO:0000256" key="6">
    <source>
        <dbReference type="ARBA" id="ARBA00023136"/>
    </source>
</evidence>
<evidence type="ECO:0000256" key="2">
    <source>
        <dbReference type="ARBA" id="ARBA00004481"/>
    </source>
</evidence>
<evidence type="ECO:0000256" key="5">
    <source>
        <dbReference type="ARBA" id="ARBA00023034"/>
    </source>
</evidence>
<dbReference type="PANTHER" id="PTHR12820:SF0">
    <property type="entry name" value="VACUOLAR PROTEIN SORTING-ASSOCIATED PROTEIN 53 HOMOLOG"/>
    <property type="match status" value="1"/>
</dbReference>
<dbReference type="Proteomes" id="UP000623687">
    <property type="component" value="Unassembled WGS sequence"/>
</dbReference>
<dbReference type="InterPro" id="IPR031745">
    <property type="entry name" value="Vps53_C"/>
</dbReference>
<keyword evidence="12" id="KW-1185">Reference proteome</keyword>
<feature type="region of interest" description="Disordered" evidence="8">
    <location>
        <begin position="744"/>
        <end position="765"/>
    </location>
</feature>